<dbReference type="HOGENOM" id="CLU_737485_0_0_9"/>
<dbReference type="Proteomes" id="UP000016662">
    <property type="component" value="Unassembled WGS sequence"/>
</dbReference>
<protein>
    <submittedName>
        <fullName evidence="1">Uncharacterized protein</fullName>
    </submittedName>
</protein>
<keyword evidence="2" id="KW-1185">Reference proteome</keyword>
<accession>U2KYE7</accession>
<proteinExistence type="predicted"/>
<evidence type="ECO:0000313" key="1">
    <source>
        <dbReference type="EMBL" id="ERJ97322.1"/>
    </source>
</evidence>
<comment type="caution">
    <text evidence="1">The sequence shown here is derived from an EMBL/GenBank/DDBJ whole genome shotgun (WGS) entry which is preliminary data.</text>
</comment>
<evidence type="ECO:0000313" key="2">
    <source>
        <dbReference type="Proteomes" id="UP000016662"/>
    </source>
</evidence>
<dbReference type="RefSeq" id="WP_021681999.1">
    <property type="nucleotide sequence ID" value="NZ_KI260389.1"/>
</dbReference>
<dbReference type="AlphaFoldDB" id="U2KYE7"/>
<dbReference type="EMBL" id="AWVF01000031">
    <property type="protein sequence ID" value="ERJ97322.1"/>
    <property type="molecule type" value="Genomic_DNA"/>
</dbReference>
<organism evidence="1 2">
    <name type="scientific">Ruminococcus callidus ATCC 27760</name>
    <dbReference type="NCBI Taxonomy" id="411473"/>
    <lineage>
        <taxon>Bacteria</taxon>
        <taxon>Bacillati</taxon>
        <taxon>Bacillota</taxon>
        <taxon>Clostridia</taxon>
        <taxon>Eubacteriales</taxon>
        <taxon>Oscillospiraceae</taxon>
        <taxon>Ruminococcus</taxon>
    </lineage>
</organism>
<reference evidence="1 2" key="1">
    <citation type="submission" date="2013-07" db="EMBL/GenBank/DDBJ databases">
        <authorList>
            <person name="Weinstock G."/>
            <person name="Sodergren E."/>
            <person name="Wylie T."/>
            <person name="Fulton L."/>
            <person name="Fulton R."/>
            <person name="Fronick C."/>
            <person name="O'Laughlin M."/>
            <person name="Godfrey J."/>
            <person name="Miner T."/>
            <person name="Herter B."/>
            <person name="Appelbaum E."/>
            <person name="Cordes M."/>
            <person name="Lek S."/>
            <person name="Wollam A."/>
            <person name="Pepin K.H."/>
            <person name="Palsikar V.B."/>
            <person name="Mitreva M."/>
            <person name="Wilson R.K."/>
        </authorList>
    </citation>
    <scope>NUCLEOTIDE SEQUENCE [LARGE SCALE GENOMIC DNA]</scope>
    <source>
        <strain evidence="1 2">ATCC 27760</strain>
    </source>
</reference>
<dbReference type="eggNOG" id="ENOG503255C">
    <property type="taxonomic scope" value="Bacteria"/>
</dbReference>
<dbReference type="STRING" id="411473.RUMCAL_00394"/>
<dbReference type="OrthoDB" id="10000359at2"/>
<name>U2KYE7_9FIRM</name>
<dbReference type="PATRIC" id="fig|411473.3.peg.304"/>
<gene>
    <name evidence="1" type="ORF">RUMCAL_00394</name>
</gene>
<sequence>MSKIKFTQIPDKFKYPAKCKGALSTKHSEIVTYVVDHFRNSIKYKNQVITALNTASYYAVSDDTWPESWNLNDPFQSMPVVPDDSIFDVLGSLYLNLADIEWDVVESNSSIDFQETIESTSSMVTCKSSTMRQATPTPKEDLYIRPPMIPQFDVTKPWLQEVVNGQEYVIYTSLPVIPENQSQISVTTDISKMKSSDLLNLFPNRCIHTRAAVMYEPYGDLAFDENLGVIFPIEGFTHDEVRDNIIRYPHLYKLMRVVDGKFVSFYQNIELNGELHDVLQVWNELPDSKYIPKSTEYIKEYVVRRFLLERDKLHAQTKWALYGTLEPFLTLFMESEKYATYGYADSLALASQCVKSRVSYKQSRNPILRAVNYAK</sequence>